<evidence type="ECO:0000256" key="2">
    <source>
        <dbReference type="SAM" id="SignalP"/>
    </source>
</evidence>
<evidence type="ECO:0000313" key="4">
    <source>
        <dbReference type="Proteomes" id="UP000030762"/>
    </source>
</evidence>
<dbReference type="VEuPathDB" id="FungiDB:SDRG_06038"/>
<feature type="transmembrane region" description="Helical" evidence="1">
    <location>
        <begin position="797"/>
        <end position="817"/>
    </location>
</feature>
<protein>
    <submittedName>
        <fullName evidence="3">Uncharacterized protein</fullName>
    </submittedName>
</protein>
<keyword evidence="2" id="KW-0732">Signal</keyword>
<reference evidence="3 4" key="1">
    <citation type="submission" date="2012-04" db="EMBL/GenBank/DDBJ databases">
        <title>The Genome Sequence of Saprolegnia declina VS20.</title>
        <authorList>
            <consortium name="The Broad Institute Genome Sequencing Platform"/>
            <person name="Russ C."/>
            <person name="Nusbaum C."/>
            <person name="Tyler B."/>
            <person name="van West P."/>
            <person name="Dieguez-Uribeondo J."/>
            <person name="de Bruijn I."/>
            <person name="Tripathy S."/>
            <person name="Jiang R."/>
            <person name="Young S.K."/>
            <person name="Zeng Q."/>
            <person name="Gargeya S."/>
            <person name="Fitzgerald M."/>
            <person name="Haas B."/>
            <person name="Abouelleil A."/>
            <person name="Alvarado L."/>
            <person name="Arachchi H.M."/>
            <person name="Berlin A."/>
            <person name="Chapman S.B."/>
            <person name="Goldberg J."/>
            <person name="Griggs A."/>
            <person name="Gujja S."/>
            <person name="Hansen M."/>
            <person name="Howarth C."/>
            <person name="Imamovic A."/>
            <person name="Larimer J."/>
            <person name="McCowen C."/>
            <person name="Montmayeur A."/>
            <person name="Murphy C."/>
            <person name="Neiman D."/>
            <person name="Pearson M."/>
            <person name="Priest M."/>
            <person name="Roberts A."/>
            <person name="Saif S."/>
            <person name="Shea T."/>
            <person name="Sisk P."/>
            <person name="Sykes S."/>
            <person name="Wortman J."/>
            <person name="Nusbaum C."/>
            <person name="Birren B."/>
        </authorList>
    </citation>
    <scope>NUCLEOTIDE SEQUENCE [LARGE SCALE GENOMIC DNA]</scope>
    <source>
        <strain evidence="3 4">VS20</strain>
    </source>
</reference>
<dbReference type="OMA" id="CSDLMMA"/>
<dbReference type="OrthoDB" id="78222at2759"/>
<feature type="signal peptide" evidence="2">
    <location>
        <begin position="1"/>
        <end position="20"/>
    </location>
</feature>
<sequence length="1086" mass="118489">MFLRGGCALLLLATAPVTLTQTNGVSVLVSSGRPFYEAFVLAGEANWITYVMYECQLVFHPDGSMGAAAVIWCIYSLLDVLAPVTVTTTLERNCSSTDYIYTLKCTHGAISIGSLQRLYVLLGIQAAGLLITVFWQHHRTRIDNRRPITALFTGVASALLHHELDDIGYILTGLIPLQPDRIFFDVKLWVIVRVTQEPVAPATVAADPLRFPASPWHARISAVAGFLYVVAAVSSSYSYLQIAKRTLVNDLIWPGFSLSSTHVFLSNCLWGRIAMNQTDGDFALTDPSINAVGSTVALTTSSPTHFGARMQYSTLTTLLDAVHGLRATDACDTPWIFTPYCYLDFGGVWDLAATATRQARCRRMMATNAAVYLESLLRNVKWDDWVTCWGPSFDSAFGMHLATTRQGQAFLASVSQPRLSIADEVSYWQRHGLESYELQWQNFKVIGLDNTYSIVNALGLSYPFTLQRSQGYFRREFQTTYKLYWSLANDLANLRNQTSLLRASPAFAYANASLEDVYLANATFLTAPLPAGYAVVRAALGPFGAIDATYVEVPRVVRAVARDIMSAVATHRARSLKLQAAYATLQVNFLDLLVPAPWLKLGFSTVGGSLLCSDLMMASSSPISVGLLRLFLFESKCTGGVLSSTLSSTPDGWVFAALFSNTSASEHCVQVPNAAAQCRATFAAVTQWTATMAPLNIASLSTAMDALVALNISLMQYGTLHSTAPLALFTTPIFDELFAFFGSMFVLDWLRGQRDVVRFTGDHGSLTLLSDLIVRTIEPVEAAELSSMFALYAHATVQYITFVMAGLAAVAGLYIVVSRGRVEGLNMLELSRVGGIVWVGRPLLVVRSVSALCLLSTATTLSLHYPSPYLVSFATEASSALTTCLAASEVTWLVGILNDICLAITREHSTRYTTINSLLVWSIAACLTSLQPVEHRATMDFRCVSTALDFQVDCSTGSIAIGFLDRVLLLIAVIVACNGVCYGLVRALWPVSASLRRSQSLLLTAGAKYLFTHDGWLLGDVYYMDRASALLSGLLTVSVRGSLVLFDVKTWRMQPVHSKKPTTDDILPPRFETAVPLPDTPIAHFV</sequence>
<keyword evidence="1" id="KW-0472">Membrane</keyword>
<organism evidence="3 4">
    <name type="scientific">Saprolegnia diclina (strain VS20)</name>
    <dbReference type="NCBI Taxonomy" id="1156394"/>
    <lineage>
        <taxon>Eukaryota</taxon>
        <taxon>Sar</taxon>
        <taxon>Stramenopiles</taxon>
        <taxon>Oomycota</taxon>
        <taxon>Saprolegniomycetes</taxon>
        <taxon>Saprolegniales</taxon>
        <taxon>Saprolegniaceae</taxon>
        <taxon>Saprolegnia</taxon>
    </lineage>
</organism>
<accession>T0QF89</accession>
<feature type="transmembrane region" description="Helical" evidence="1">
    <location>
        <begin position="967"/>
        <end position="989"/>
    </location>
</feature>
<evidence type="ECO:0000256" key="1">
    <source>
        <dbReference type="SAM" id="Phobius"/>
    </source>
</evidence>
<dbReference type="Proteomes" id="UP000030762">
    <property type="component" value="Unassembled WGS sequence"/>
</dbReference>
<dbReference type="EMBL" id="JH767147">
    <property type="protein sequence ID" value="EQC36594.1"/>
    <property type="molecule type" value="Genomic_DNA"/>
</dbReference>
<proteinExistence type="predicted"/>
<dbReference type="eggNOG" id="ENOG502SD6V">
    <property type="taxonomic scope" value="Eukaryota"/>
</dbReference>
<dbReference type="InParanoid" id="T0QF89"/>
<feature type="chain" id="PRO_5004569820" evidence="2">
    <location>
        <begin position="21"/>
        <end position="1086"/>
    </location>
</feature>
<evidence type="ECO:0000313" key="3">
    <source>
        <dbReference type="EMBL" id="EQC36594.1"/>
    </source>
</evidence>
<keyword evidence="4" id="KW-1185">Reference proteome</keyword>
<name>T0QF89_SAPDV</name>
<dbReference type="GeneID" id="19946765"/>
<gene>
    <name evidence="3" type="ORF">SDRG_06038</name>
</gene>
<dbReference type="RefSeq" id="XP_008610015.1">
    <property type="nucleotide sequence ID" value="XM_008611793.1"/>
</dbReference>
<keyword evidence="1" id="KW-0812">Transmembrane</keyword>
<feature type="transmembrane region" description="Helical" evidence="1">
    <location>
        <begin position="1027"/>
        <end position="1046"/>
    </location>
</feature>
<dbReference type="AlphaFoldDB" id="T0QF89"/>
<keyword evidence="1" id="KW-1133">Transmembrane helix</keyword>